<accession>A0ABV5H887</accession>
<feature type="transmembrane region" description="Helical" evidence="1">
    <location>
        <begin position="67"/>
        <end position="87"/>
    </location>
</feature>
<feature type="transmembrane region" description="Helical" evidence="1">
    <location>
        <begin position="7"/>
        <end position="24"/>
    </location>
</feature>
<proteinExistence type="predicted"/>
<reference evidence="2 3" key="1">
    <citation type="submission" date="2024-09" db="EMBL/GenBank/DDBJ databases">
        <authorList>
            <person name="Sun Q."/>
            <person name="Mori K."/>
        </authorList>
    </citation>
    <scope>NUCLEOTIDE SEQUENCE [LARGE SCALE GENOMIC DNA]</scope>
    <source>
        <strain evidence="2 3">CECT 8365</strain>
    </source>
</reference>
<keyword evidence="1" id="KW-1133">Transmembrane helix</keyword>
<name>A0ABV5H887_9FLAO</name>
<comment type="caution">
    <text evidence="2">The sequence shown here is derived from an EMBL/GenBank/DDBJ whole genome shotgun (WGS) entry which is preliminary data.</text>
</comment>
<dbReference type="Proteomes" id="UP001589562">
    <property type="component" value="Unassembled WGS sequence"/>
</dbReference>
<dbReference type="RefSeq" id="WP_278011024.1">
    <property type="nucleotide sequence ID" value="NZ_CP121112.1"/>
</dbReference>
<feature type="transmembrane region" description="Helical" evidence="1">
    <location>
        <begin position="132"/>
        <end position="155"/>
    </location>
</feature>
<evidence type="ECO:0000313" key="3">
    <source>
        <dbReference type="Proteomes" id="UP001589562"/>
    </source>
</evidence>
<feature type="transmembrane region" description="Helical" evidence="1">
    <location>
        <begin position="94"/>
        <end position="112"/>
    </location>
</feature>
<gene>
    <name evidence="2" type="ORF">ACFFVK_05890</name>
</gene>
<dbReference type="EMBL" id="JBHMFE010000009">
    <property type="protein sequence ID" value="MFB9108104.1"/>
    <property type="molecule type" value="Genomic_DNA"/>
</dbReference>
<sequence length="169" mass="19782">MKKLNFKIILIQFIGIIFLINGLLQLRFYTAAEKIIYIRKHFKSSQTRGHDPLFPAETDIFDFWSSIYVWIFLGMLLGICLISYINWKNKLSALNNIIIALCLYIVLRLKFFRRGILSDVFHPFTVTLSDDLAIQFFIEAIIFTFIGSVILYVSAYQNLFNFRKNSSKS</sequence>
<keyword evidence="1" id="KW-0812">Transmembrane</keyword>
<organism evidence="2 3">
    <name type="scientific">Flavobacterium gyeonganense</name>
    <dbReference type="NCBI Taxonomy" id="1310418"/>
    <lineage>
        <taxon>Bacteria</taxon>
        <taxon>Pseudomonadati</taxon>
        <taxon>Bacteroidota</taxon>
        <taxon>Flavobacteriia</taxon>
        <taxon>Flavobacteriales</taxon>
        <taxon>Flavobacteriaceae</taxon>
        <taxon>Flavobacterium</taxon>
    </lineage>
</organism>
<evidence type="ECO:0008006" key="4">
    <source>
        <dbReference type="Google" id="ProtNLM"/>
    </source>
</evidence>
<protein>
    <recommendedName>
        <fullName evidence="4">Prolipoprotein diacylglyceryl transferase</fullName>
    </recommendedName>
</protein>
<evidence type="ECO:0000256" key="1">
    <source>
        <dbReference type="SAM" id="Phobius"/>
    </source>
</evidence>
<keyword evidence="1" id="KW-0472">Membrane</keyword>
<evidence type="ECO:0000313" key="2">
    <source>
        <dbReference type="EMBL" id="MFB9108104.1"/>
    </source>
</evidence>
<keyword evidence="3" id="KW-1185">Reference proteome</keyword>